<accession>A3IQX8</accession>
<proteinExistence type="predicted"/>
<evidence type="ECO:0008006" key="4">
    <source>
        <dbReference type="Google" id="ProtNLM"/>
    </source>
</evidence>
<reference evidence="2 3" key="1">
    <citation type="submission" date="2007-03" db="EMBL/GenBank/DDBJ databases">
        <authorList>
            <person name="Stal L."/>
            <person name="Ferriera S."/>
            <person name="Johnson J."/>
            <person name="Kravitz S."/>
            <person name="Beeson K."/>
            <person name="Sutton G."/>
            <person name="Rogers Y.-H."/>
            <person name="Friedman R."/>
            <person name="Frazier M."/>
            <person name="Venter J.C."/>
        </authorList>
    </citation>
    <scope>NUCLEOTIDE SEQUENCE [LARGE SCALE GENOMIC DNA]</scope>
    <source>
        <strain evidence="2 3">CCY0110</strain>
    </source>
</reference>
<dbReference type="RefSeq" id="WP_008275793.1">
    <property type="nucleotide sequence ID" value="NZ_AAXW01000016.1"/>
</dbReference>
<evidence type="ECO:0000256" key="1">
    <source>
        <dbReference type="SAM" id="MobiDB-lite"/>
    </source>
</evidence>
<dbReference type="eggNOG" id="COG4191">
    <property type="taxonomic scope" value="Bacteria"/>
</dbReference>
<feature type="compositionally biased region" description="Polar residues" evidence="1">
    <location>
        <begin position="130"/>
        <end position="141"/>
    </location>
</feature>
<dbReference type="OrthoDB" id="424231at2"/>
<dbReference type="EMBL" id="AAXW01000016">
    <property type="protein sequence ID" value="EAZ91183.1"/>
    <property type="molecule type" value="Genomic_DNA"/>
</dbReference>
<sequence>MTAARDYLPTPPPTRYRRRQKATPTRTYQSVAPKTVTRRPSESRSKVTRLPTKPKRLPLALQFLLLVQKSSTTFTCGLVAITLGVYAWTVYAPTLWSQEFSKLKTLQRNERQLTSTNESLKHKMAEQAEQPGSSLTAPNPHQSIFLAPTEVPVIEISEQPQKKHKIPVITETPVAY</sequence>
<feature type="region of interest" description="Disordered" evidence="1">
    <location>
        <begin position="1"/>
        <end position="50"/>
    </location>
</feature>
<protein>
    <recommendedName>
        <fullName evidence="4">Cell division protein FtsL</fullName>
    </recommendedName>
</protein>
<comment type="caution">
    <text evidence="2">The sequence shown here is derived from an EMBL/GenBank/DDBJ whole genome shotgun (WGS) entry which is preliminary data.</text>
</comment>
<keyword evidence="3" id="KW-1185">Reference proteome</keyword>
<feature type="compositionally biased region" description="Polar residues" evidence="1">
    <location>
        <begin position="22"/>
        <end position="32"/>
    </location>
</feature>
<dbReference type="Proteomes" id="UP000003781">
    <property type="component" value="Unassembled WGS sequence"/>
</dbReference>
<evidence type="ECO:0000313" key="2">
    <source>
        <dbReference type="EMBL" id="EAZ91183.1"/>
    </source>
</evidence>
<name>A3IQX8_9CHRO</name>
<gene>
    <name evidence="2" type="ORF">CY0110_12987</name>
</gene>
<organism evidence="2 3">
    <name type="scientific">Crocosphaera chwakensis CCY0110</name>
    <dbReference type="NCBI Taxonomy" id="391612"/>
    <lineage>
        <taxon>Bacteria</taxon>
        <taxon>Bacillati</taxon>
        <taxon>Cyanobacteriota</taxon>
        <taxon>Cyanophyceae</taxon>
        <taxon>Oscillatoriophycideae</taxon>
        <taxon>Chroococcales</taxon>
        <taxon>Aphanothecaceae</taxon>
        <taxon>Crocosphaera</taxon>
        <taxon>Crocosphaera chwakensis</taxon>
    </lineage>
</organism>
<feature type="region of interest" description="Disordered" evidence="1">
    <location>
        <begin position="121"/>
        <end position="141"/>
    </location>
</feature>
<evidence type="ECO:0000313" key="3">
    <source>
        <dbReference type="Proteomes" id="UP000003781"/>
    </source>
</evidence>
<dbReference type="AlphaFoldDB" id="A3IQX8"/>